<feature type="domain" description="Choloylglycine hydrolase/NAAA C-terminal" evidence="4">
    <location>
        <begin position="23"/>
        <end position="343"/>
    </location>
</feature>
<dbReference type="InterPro" id="IPR029132">
    <property type="entry name" value="CBAH/NAAA_C"/>
</dbReference>
<evidence type="ECO:0000313" key="5">
    <source>
        <dbReference type="EMBL" id="VEJ08658.1"/>
    </source>
</evidence>
<dbReference type="PROSITE" id="PS51257">
    <property type="entry name" value="PROKAR_LIPOPROTEIN"/>
    <property type="match status" value="1"/>
</dbReference>
<name>A0A448TS98_9PAST</name>
<proteinExistence type="inferred from homology"/>
<dbReference type="PANTHER" id="PTHR35527">
    <property type="entry name" value="CHOLOYLGLYCINE HYDROLASE"/>
    <property type="match status" value="1"/>
</dbReference>
<evidence type="ECO:0000256" key="1">
    <source>
        <dbReference type="ARBA" id="ARBA00006625"/>
    </source>
</evidence>
<sequence>MKLISKKFLISFSIFFAVTSLACTGISIKTTQNDLLQARTVEYGEGHLNSELIITPRGQTFQSYTPDKKPNGLKWVNRYGYVGISMMFPIFIGEGLNEKGLNAGIFYFPHYGSLAPYQSKLASSSLSDMEFVKWVLGNFATVAEVKEALKKIRIISLGEQNGEPLPTGHWRIADKTGANVVLEITNKGQIHFYDNKVGVLTNSPDYDWQIKNLNNYINLYAGNAPDYKQDNQQLFSFGAGTGMLGLPGDITPPSRFVRAFFYVKTLPTPNNAESGVLSAFHILNNFDIPIGVEYSHAHQRYIPKDLLTATQWTTVSDLSNDIFYYKSMNNPEIKMVDLKKIDFAKISPKILPLDKDKIFHSINLNED</sequence>
<protein>
    <submittedName>
        <fullName evidence="5">Choloylglycine hydrolase</fullName>
        <ecNumber evidence="5">3.5.1.24</ecNumber>
    </submittedName>
</protein>
<evidence type="ECO:0000313" key="6">
    <source>
        <dbReference type="Proteomes" id="UP000279799"/>
    </source>
</evidence>
<dbReference type="EC" id="3.5.1.24" evidence="5"/>
<comment type="similarity">
    <text evidence="1">Belongs to the peptidase C59 family.</text>
</comment>
<dbReference type="Pfam" id="PF02275">
    <property type="entry name" value="CBAH"/>
    <property type="match status" value="1"/>
</dbReference>
<dbReference type="EMBL" id="LR134510">
    <property type="protein sequence ID" value="VEJ08658.1"/>
    <property type="molecule type" value="Genomic_DNA"/>
</dbReference>
<dbReference type="OrthoDB" id="9794717at2"/>
<dbReference type="Gene3D" id="3.60.60.10">
    <property type="entry name" value="Penicillin V Acylase, Chain A"/>
    <property type="match status" value="1"/>
</dbReference>
<organism evidence="5 6">
    <name type="scientific">Actinobacillus delphinicola</name>
    <dbReference type="NCBI Taxonomy" id="51161"/>
    <lineage>
        <taxon>Bacteria</taxon>
        <taxon>Pseudomonadati</taxon>
        <taxon>Pseudomonadota</taxon>
        <taxon>Gammaproteobacteria</taxon>
        <taxon>Pasteurellales</taxon>
        <taxon>Pasteurellaceae</taxon>
        <taxon>Actinobacillus</taxon>
    </lineage>
</organism>
<dbReference type="CDD" id="cd00542">
    <property type="entry name" value="Ntn_PVA"/>
    <property type="match status" value="1"/>
</dbReference>
<dbReference type="InterPro" id="IPR052193">
    <property type="entry name" value="Peptidase_C59"/>
</dbReference>
<evidence type="ECO:0000256" key="3">
    <source>
        <dbReference type="SAM" id="SignalP"/>
    </source>
</evidence>
<reference evidence="5 6" key="1">
    <citation type="submission" date="2018-12" db="EMBL/GenBank/DDBJ databases">
        <authorList>
            <consortium name="Pathogen Informatics"/>
        </authorList>
    </citation>
    <scope>NUCLEOTIDE SEQUENCE [LARGE SCALE GENOMIC DNA]</scope>
    <source>
        <strain evidence="5 6">NCTC12871</strain>
    </source>
</reference>
<evidence type="ECO:0000256" key="2">
    <source>
        <dbReference type="ARBA" id="ARBA00022801"/>
    </source>
</evidence>
<dbReference type="Proteomes" id="UP000279799">
    <property type="component" value="Chromosome"/>
</dbReference>
<keyword evidence="2 5" id="KW-0378">Hydrolase</keyword>
<evidence type="ECO:0000259" key="4">
    <source>
        <dbReference type="Pfam" id="PF02275"/>
    </source>
</evidence>
<gene>
    <name evidence="5" type="primary">cbh</name>
    <name evidence="5" type="ORF">NCTC12871_00060</name>
</gene>
<keyword evidence="3" id="KW-0732">Signal</keyword>
<dbReference type="SUPFAM" id="SSF56235">
    <property type="entry name" value="N-terminal nucleophile aminohydrolases (Ntn hydrolases)"/>
    <property type="match status" value="1"/>
</dbReference>
<dbReference type="RefSeq" id="WP_126597924.1">
    <property type="nucleotide sequence ID" value="NZ_LR134510.1"/>
</dbReference>
<dbReference type="GO" id="GO:0045302">
    <property type="term" value="F:choloylglycine hydrolase activity"/>
    <property type="evidence" value="ECO:0007669"/>
    <property type="project" value="UniProtKB-EC"/>
</dbReference>
<feature type="signal peptide" evidence="3">
    <location>
        <begin position="1"/>
        <end position="22"/>
    </location>
</feature>
<dbReference type="AlphaFoldDB" id="A0A448TS98"/>
<feature type="chain" id="PRO_5019037737" evidence="3">
    <location>
        <begin position="23"/>
        <end position="367"/>
    </location>
</feature>
<dbReference type="InterPro" id="IPR029055">
    <property type="entry name" value="Ntn_hydrolases_N"/>
</dbReference>
<dbReference type="KEGG" id="adp:NCTC12871_00060"/>
<accession>A0A448TS98</accession>
<dbReference type="PANTHER" id="PTHR35527:SF2">
    <property type="entry name" value="HYDROLASE"/>
    <property type="match status" value="1"/>
</dbReference>
<keyword evidence="6" id="KW-1185">Reference proteome</keyword>